<evidence type="ECO:0000259" key="7">
    <source>
        <dbReference type="Pfam" id="PF00108"/>
    </source>
</evidence>
<gene>
    <name evidence="9" type="ORF">SEVIR_5G072700v2</name>
</gene>
<evidence type="ECO:0000256" key="4">
    <source>
        <dbReference type="ARBA" id="ARBA00052235"/>
    </source>
</evidence>
<evidence type="ECO:0000313" key="9">
    <source>
        <dbReference type="EMBL" id="TKW13023.1"/>
    </source>
</evidence>
<dbReference type="PROSITE" id="PS00098">
    <property type="entry name" value="THIOLASE_1"/>
    <property type="match status" value="1"/>
</dbReference>
<dbReference type="Pfam" id="PF02803">
    <property type="entry name" value="Thiolase_C"/>
    <property type="match status" value="1"/>
</dbReference>
<feature type="domain" description="Thiolase N-terminal" evidence="7">
    <location>
        <begin position="22"/>
        <end position="280"/>
    </location>
</feature>
<dbReference type="Proteomes" id="UP000298652">
    <property type="component" value="Chromosome 5"/>
</dbReference>
<dbReference type="NCBIfam" id="TIGR01930">
    <property type="entry name" value="AcCoA-C-Actrans"/>
    <property type="match status" value="1"/>
</dbReference>
<organism evidence="9 10">
    <name type="scientific">Setaria viridis</name>
    <name type="common">Green bristlegrass</name>
    <name type="synonym">Setaria italica subsp. viridis</name>
    <dbReference type="NCBI Taxonomy" id="4556"/>
    <lineage>
        <taxon>Eukaryota</taxon>
        <taxon>Viridiplantae</taxon>
        <taxon>Streptophyta</taxon>
        <taxon>Embryophyta</taxon>
        <taxon>Tracheophyta</taxon>
        <taxon>Spermatophyta</taxon>
        <taxon>Magnoliopsida</taxon>
        <taxon>Liliopsida</taxon>
        <taxon>Poales</taxon>
        <taxon>Poaceae</taxon>
        <taxon>PACMAD clade</taxon>
        <taxon>Panicoideae</taxon>
        <taxon>Panicodae</taxon>
        <taxon>Paniceae</taxon>
        <taxon>Cenchrinae</taxon>
        <taxon>Setaria</taxon>
    </lineage>
</organism>
<proteinExistence type="inferred from homology"/>
<dbReference type="InterPro" id="IPR020613">
    <property type="entry name" value="Thiolase_CS"/>
</dbReference>
<dbReference type="OMA" id="EPMRPGT"/>
<evidence type="ECO:0000256" key="6">
    <source>
        <dbReference type="RuleBase" id="RU003557"/>
    </source>
</evidence>
<dbReference type="Pfam" id="PF00108">
    <property type="entry name" value="Thiolase_N"/>
    <property type="match status" value="1"/>
</dbReference>
<dbReference type="InterPro" id="IPR020617">
    <property type="entry name" value="Thiolase_C"/>
</dbReference>
<dbReference type="InterPro" id="IPR002155">
    <property type="entry name" value="Thiolase"/>
</dbReference>
<feature type="active site" description="Proton acceptor" evidence="5">
    <location>
        <position position="397"/>
    </location>
</feature>
<evidence type="ECO:0000256" key="1">
    <source>
        <dbReference type="ARBA" id="ARBA00010982"/>
    </source>
</evidence>
<accession>A0A4U6UFZ3</accession>
<evidence type="ECO:0000259" key="8">
    <source>
        <dbReference type="Pfam" id="PF02803"/>
    </source>
</evidence>
<protein>
    <recommendedName>
        <fullName evidence="11">Thiolase N-terminal domain-containing protein</fullName>
    </recommendedName>
</protein>
<dbReference type="InterPro" id="IPR020610">
    <property type="entry name" value="Thiolase_AS"/>
</dbReference>
<keyword evidence="10" id="KW-1185">Reference proteome</keyword>
<evidence type="ECO:0000313" key="10">
    <source>
        <dbReference type="Proteomes" id="UP000298652"/>
    </source>
</evidence>
<dbReference type="PIRSF" id="PIRSF000429">
    <property type="entry name" value="Ac-CoA_Ac_transf"/>
    <property type="match status" value="1"/>
</dbReference>
<dbReference type="Gramene" id="TKW13023">
    <property type="protein sequence ID" value="TKW13023"/>
    <property type="gene ID" value="SEVIR_5G072700v2"/>
</dbReference>
<feature type="active site" description="Proton acceptor" evidence="5">
    <location>
        <position position="367"/>
    </location>
</feature>
<evidence type="ECO:0000256" key="3">
    <source>
        <dbReference type="ARBA" id="ARBA00023315"/>
    </source>
</evidence>
<feature type="domain" description="Thiolase C-terminal" evidence="8">
    <location>
        <begin position="289"/>
        <end position="409"/>
    </location>
</feature>
<dbReference type="AlphaFoldDB" id="A0A4U6UFZ3"/>
<dbReference type="GO" id="GO:0003985">
    <property type="term" value="F:acetyl-CoA C-acetyltransferase activity"/>
    <property type="evidence" value="ECO:0007669"/>
    <property type="project" value="UniProtKB-EC"/>
</dbReference>
<sequence length="421" mass="43122">MASSSAAAAASDSQGGLKARDVCIVGVARTPIGALLGSLSSLPATKLGSIAIQGALRRANVDPALVQEVFMGNVLSANLGQAPARQAALGAGLPNTVPCTTVNKVCSSGMKAVMFAAQSIQLGINDVVVAGGMESMSNAPKYVAEARRGSRFGHDVLVDGMLKDGLWDVYNDFPMGMCAELCADQHSISREEQDSYAILSNERGIAARDSGAFSWETVPVEISAGRGRPPVVVDKDESLAKFDPVKLKKLGPTFKANGSVTAGNSSSISDGAAAIVLVSGEKAKNLGLQVIARIRGYADAAQAPELFTTAPALSIPKAISSAGLQTSQIDYYEINEAFAVVALANQRLLGIPSEKLNLSGGAVSLGHPIGCSGARIIVTLLGILRQKPGKFGVAGVCNGGGGASALVLELMQPSSHIHSSL</sequence>
<evidence type="ECO:0000256" key="2">
    <source>
        <dbReference type="ARBA" id="ARBA00022679"/>
    </source>
</evidence>
<keyword evidence="3 6" id="KW-0012">Acyltransferase</keyword>
<dbReference type="InterPro" id="IPR016039">
    <property type="entry name" value="Thiolase-like"/>
</dbReference>
<dbReference type="PANTHER" id="PTHR18919:SF170">
    <property type="entry name" value="OS01G0110400 PROTEIN"/>
    <property type="match status" value="1"/>
</dbReference>
<feature type="active site" description="Acyl-thioester intermediate" evidence="5">
    <location>
        <position position="106"/>
    </location>
</feature>
<comment type="similarity">
    <text evidence="1 6">Belongs to the thiolase-like superfamily. Thiolase family.</text>
</comment>
<reference evidence="9" key="1">
    <citation type="submission" date="2019-03" db="EMBL/GenBank/DDBJ databases">
        <title>WGS assembly of Setaria viridis.</title>
        <authorList>
            <person name="Huang P."/>
            <person name="Jenkins J."/>
            <person name="Grimwood J."/>
            <person name="Barry K."/>
            <person name="Healey A."/>
            <person name="Mamidi S."/>
            <person name="Sreedasyam A."/>
            <person name="Shu S."/>
            <person name="Feldman M."/>
            <person name="Wu J."/>
            <person name="Yu Y."/>
            <person name="Chen C."/>
            <person name="Johnson J."/>
            <person name="Rokhsar D."/>
            <person name="Baxter I."/>
            <person name="Schmutz J."/>
            <person name="Brutnell T."/>
            <person name="Kellogg E."/>
        </authorList>
    </citation>
    <scope>NUCLEOTIDE SEQUENCE [LARGE SCALE GENOMIC DNA]</scope>
</reference>
<evidence type="ECO:0000256" key="5">
    <source>
        <dbReference type="PIRSR" id="PIRSR000429-1"/>
    </source>
</evidence>
<dbReference type="EMBL" id="CM016556">
    <property type="protein sequence ID" value="TKW13023.1"/>
    <property type="molecule type" value="Genomic_DNA"/>
</dbReference>
<dbReference type="GO" id="GO:0006635">
    <property type="term" value="P:fatty acid beta-oxidation"/>
    <property type="evidence" value="ECO:0007669"/>
    <property type="project" value="TreeGrafter"/>
</dbReference>
<keyword evidence="2 6" id="KW-0808">Transferase</keyword>
<dbReference type="InterPro" id="IPR020616">
    <property type="entry name" value="Thiolase_N"/>
</dbReference>
<dbReference type="Gene3D" id="3.40.47.10">
    <property type="match status" value="1"/>
</dbReference>
<dbReference type="CDD" id="cd00751">
    <property type="entry name" value="thiolase"/>
    <property type="match status" value="1"/>
</dbReference>
<dbReference type="GO" id="GO:0005739">
    <property type="term" value="C:mitochondrion"/>
    <property type="evidence" value="ECO:0007669"/>
    <property type="project" value="TreeGrafter"/>
</dbReference>
<evidence type="ECO:0008006" key="11">
    <source>
        <dbReference type="Google" id="ProtNLM"/>
    </source>
</evidence>
<dbReference type="InterPro" id="IPR020615">
    <property type="entry name" value="Thiolase_acyl_enz_int_AS"/>
</dbReference>
<dbReference type="FunFam" id="3.40.47.10:FF:000007">
    <property type="entry name" value="acetyl-CoA acetyltransferase, mitochondrial"/>
    <property type="match status" value="1"/>
</dbReference>
<comment type="catalytic activity">
    <reaction evidence="4">
        <text>2 acetyl-CoA = acetoacetyl-CoA + CoA</text>
        <dbReference type="Rhea" id="RHEA:21036"/>
        <dbReference type="ChEBI" id="CHEBI:57286"/>
        <dbReference type="ChEBI" id="CHEBI:57287"/>
        <dbReference type="ChEBI" id="CHEBI:57288"/>
        <dbReference type="EC" id="2.3.1.9"/>
    </reaction>
    <physiologicalReaction direction="left-to-right" evidence="4">
        <dbReference type="Rhea" id="RHEA:21037"/>
    </physiologicalReaction>
</comment>
<dbReference type="PROSITE" id="PS00737">
    <property type="entry name" value="THIOLASE_2"/>
    <property type="match status" value="1"/>
</dbReference>
<name>A0A4U6UFZ3_SETVI</name>
<dbReference type="PROSITE" id="PS00099">
    <property type="entry name" value="THIOLASE_3"/>
    <property type="match status" value="1"/>
</dbReference>
<dbReference type="SUPFAM" id="SSF53901">
    <property type="entry name" value="Thiolase-like"/>
    <property type="match status" value="2"/>
</dbReference>
<dbReference type="PANTHER" id="PTHR18919">
    <property type="entry name" value="ACETYL-COA C-ACYLTRANSFERASE"/>
    <property type="match status" value="1"/>
</dbReference>